<keyword evidence="3" id="KW-0312">Gluconeogenesis</keyword>
<dbReference type="InterPro" id="IPR000652">
    <property type="entry name" value="Triosephosphate_isomerase"/>
</dbReference>
<proteinExistence type="inferred from homology"/>
<dbReference type="PANTHER" id="PTHR21139:SF42">
    <property type="entry name" value="TRIOSEPHOSPHATE ISOMERASE"/>
    <property type="match status" value="1"/>
</dbReference>
<keyword evidence="5" id="KW-1185">Reference proteome</keyword>
<keyword evidence="3" id="KW-0324">Glycolysis</keyword>
<dbReference type="CDD" id="cd00311">
    <property type="entry name" value="TIM"/>
    <property type="match status" value="1"/>
</dbReference>
<organism evidence="4 5">
    <name type="scientific">candidate division MSBL1 archaeon SCGC-AAA382N08</name>
    <dbReference type="NCBI Taxonomy" id="1698285"/>
    <lineage>
        <taxon>Archaea</taxon>
        <taxon>Methanobacteriati</taxon>
        <taxon>Methanobacteriota</taxon>
        <taxon>candidate division MSBL1</taxon>
    </lineage>
</organism>
<dbReference type="Proteomes" id="UP000070175">
    <property type="component" value="Unassembled WGS sequence"/>
</dbReference>
<comment type="catalytic activity">
    <reaction evidence="3">
        <text>D-glyceraldehyde 3-phosphate = dihydroxyacetone phosphate</text>
        <dbReference type="Rhea" id="RHEA:18585"/>
        <dbReference type="ChEBI" id="CHEBI:57642"/>
        <dbReference type="ChEBI" id="CHEBI:59776"/>
        <dbReference type="EC" id="5.3.1.1"/>
    </reaction>
</comment>
<evidence type="ECO:0000256" key="3">
    <source>
        <dbReference type="RuleBase" id="RU363013"/>
    </source>
</evidence>
<name>A0A133VR10_9EURY</name>
<dbReference type="HAMAP" id="MF_00147_B">
    <property type="entry name" value="TIM_B"/>
    <property type="match status" value="1"/>
</dbReference>
<dbReference type="GO" id="GO:0046166">
    <property type="term" value="P:glyceraldehyde-3-phosphate biosynthetic process"/>
    <property type="evidence" value="ECO:0007669"/>
    <property type="project" value="TreeGrafter"/>
</dbReference>
<dbReference type="PANTHER" id="PTHR21139">
    <property type="entry name" value="TRIOSEPHOSPHATE ISOMERASE"/>
    <property type="match status" value="1"/>
</dbReference>
<evidence type="ECO:0000256" key="2">
    <source>
        <dbReference type="ARBA" id="ARBA00023235"/>
    </source>
</evidence>
<dbReference type="AlphaFoldDB" id="A0A133VR10"/>
<dbReference type="EMBL" id="LHYJ01000001">
    <property type="protein sequence ID" value="KXB08870.1"/>
    <property type="molecule type" value="Genomic_DNA"/>
</dbReference>
<accession>A0A133VR10</accession>
<dbReference type="EC" id="5.3.1.1" evidence="3"/>
<dbReference type="Gene3D" id="3.20.20.70">
    <property type="entry name" value="Aldolase class I"/>
    <property type="match status" value="1"/>
</dbReference>
<dbReference type="UniPathway" id="UPA00109">
    <property type="reaction ID" value="UER00189"/>
</dbReference>
<dbReference type="GO" id="GO:0004807">
    <property type="term" value="F:triose-phosphate isomerase activity"/>
    <property type="evidence" value="ECO:0007669"/>
    <property type="project" value="UniProtKB-UniRule"/>
</dbReference>
<dbReference type="SUPFAM" id="SSF51351">
    <property type="entry name" value="Triosephosphate isomerase (TIM)"/>
    <property type="match status" value="1"/>
</dbReference>
<comment type="similarity">
    <text evidence="3">Belongs to the triosephosphate isomerase family.</text>
</comment>
<dbReference type="UniPathway" id="UPA00138"/>
<dbReference type="GO" id="GO:0005829">
    <property type="term" value="C:cytosol"/>
    <property type="evidence" value="ECO:0007669"/>
    <property type="project" value="TreeGrafter"/>
</dbReference>
<comment type="pathway">
    <text evidence="3">Carbohydrate degradation; glycolysis; D-glyceraldehyde 3-phosphate from glycerone phosphate: step 1/1.</text>
</comment>
<dbReference type="PROSITE" id="PS51440">
    <property type="entry name" value="TIM_2"/>
    <property type="match status" value="1"/>
</dbReference>
<gene>
    <name evidence="4" type="ORF">AKJ56_00165</name>
</gene>
<dbReference type="PATRIC" id="fig|1698285.3.peg.33"/>
<dbReference type="GO" id="GO:0019563">
    <property type="term" value="P:glycerol catabolic process"/>
    <property type="evidence" value="ECO:0007669"/>
    <property type="project" value="TreeGrafter"/>
</dbReference>
<comment type="pathway">
    <text evidence="3">Carbohydrate biosynthesis; gluconeogenesis.</text>
</comment>
<dbReference type="InterPro" id="IPR035990">
    <property type="entry name" value="TIM_sf"/>
</dbReference>
<dbReference type="NCBIfam" id="TIGR00419">
    <property type="entry name" value="tim"/>
    <property type="match status" value="1"/>
</dbReference>
<protein>
    <recommendedName>
        <fullName evidence="3">Triosephosphate isomerase</fullName>
        <ecNumber evidence="3">5.3.1.1</ecNumber>
    </recommendedName>
</protein>
<comment type="subcellular location">
    <subcellularLocation>
        <location evidence="3">Cytoplasm</location>
    </subcellularLocation>
</comment>
<dbReference type="GO" id="GO:0006094">
    <property type="term" value="P:gluconeogenesis"/>
    <property type="evidence" value="ECO:0007669"/>
    <property type="project" value="UniProtKB-UniPathway"/>
</dbReference>
<dbReference type="InterPro" id="IPR022896">
    <property type="entry name" value="TrioseP_Isoase_bac/euk"/>
</dbReference>
<dbReference type="GO" id="GO:0006096">
    <property type="term" value="P:glycolytic process"/>
    <property type="evidence" value="ECO:0007669"/>
    <property type="project" value="UniProtKB-UniRule"/>
</dbReference>
<keyword evidence="2 3" id="KW-0413">Isomerase</keyword>
<reference evidence="4 5" key="1">
    <citation type="journal article" date="2016" name="Sci. Rep.">
        <title>Metabolic traits of an uncultured archaeal lineage -MSBL1- from brine pools of the Red Sea.</title>
        <authorList>
            <person name="Mwirichia R."/>
            <person name="Alam I."/>
            <person name="Rashid M."/>
            <person name="Vinu M."/>
            <person name="Ba-Alawi W."/>
            <person name="Anthony Kamau A."/>
            <person name="Kamanda Ngugi D."/>
            <person name="Goker M."/>
            <person name="Klenk H.P."/>
            <person name="Bajic V."/>
            <person name="Stingl U."/>
        </authorList>
    </citation>
    <scope>NUCLEOTIDE SEQUENCE [LARGE SCALE GENOMIC DNA]</scope>
    <source>
        <strain evidence="4">SCGC-AAA382N08</strain>
    </source>
</reference>
<evidence type="ECO:0000313" key="5">
    <source>
        <dbReference type="Proteomes" id="UP000070175"/>
    </source>
</evidence>
<evidence type="ECO:0000313" key="4">
    <source>
        <dbReference type="EMBL" id="KXB08870.1"/>
    </source>
</evidence>
<sequence>MNYIIGNWKMNPADVERAKELFEGIKPQSKKVVVCPPFPYLPVLSEIDSEIELGAQNCFWRDRGAFTGEVSVEMLTDFGCEYVIVGHSERREVFKEDQEMISKKVKAVLEKGLTPILCVGETAEEREQDKTEQVLRHQVEGGLKRVEEVGSLIVGYEPRWAIGTGDACSPGQAEKSASVIREIEQVPVVYGGSVDSNNAASYLDIFEGLLIGGASLETEQFNEIIELA</sequence>
<dbReference type="InterPro" id="IPR013785">
    <property type="entry name" value="Aldolase_TIM"/>
</dbReference>
<dbReference type="Pfam" id="PF00121">
    <property type="entry name" value="TIM"/>
    <property type="match status" value="1"/>
</dbReference>
<evidence type="ECO:0000256" key="1">
    <source>
        <dbReference type="ARBA" id="ARBA00022490"/>
    </source>
</evidence>
<keyword evidence="1 3" id="KW-0963">Cytoplasm</keyword>
<comment type="caution">
    <text evidence="4">The sequence shown here is derived from an EMBL/GenBank/DDBJ whole genome shotgun (WGS) entry which is preliminary data.</text>
</comment>